<dbReference type="Pfam" id="PF03175">
    <property type="entry name" value="DNA_pol_B_2"/>
    <property type="match status" value="1"/>
</dbReference>
<sequence>MLRLNTEDIKKFGNNISKVKTVQNENVLDIKRDFKSTGKSSKHKVYYLNGDPYRFYINTFAKGMKHYLTKHKFLKNNRLNQYYYIDYKYYSKNPVENLLDVEPRAIKILKLKSSKAEIQTVKENANAPLPPILLYKDNISDQWMWVTSYLPVKKCPRCGDVWVNTHHCNLSRSAFYWHAVSHKGRQFWQHVPFKCVSSLETTKRVFITYDIETYTRHDDYGKRMHPFMLCFSISGDEDLKKQIEDIASNQDNIIKFEKGYFWIDKEPGKIGKYFKKFRTEIQTFIAKDLLERYCKENQEYVSQILNEGCYRSIYQIPLEAFTHPSQPLKISDQFYSVEVVIVGHNISGFDEILLAVNIIDMSKDLPEAVKPKRMFMPRQGKLLFNDITFSLPNPNFKKKDQSRAERWAKGRLEIHDVKQVCANFYVRDTYQLTMVKLEKAAPAYNLDISKGHCPFAAINDLYAKGAFEKDSMGFPALKYWKDEKTCIEQKKLWIERHPGKMYNLIRACLEYCMLDVKVTEALVHKLMTNYELYYKESLGMEGKYNIFQRPTIPSNSTAFWKQLIFKQHFENEASKSKKVDPKWLANIYSPTKVMFQHIRQALRGGRCYPTVLGPYNKPVYVFDICGMYASALTHPMPNGMPLDPDSTQEYIVSLNKILQNEKQISYFDDRIKPCIIKVNAYPPPLELLDNLPPVCSRKGGRLVWTNEPLKSEILTIVDIVTLVNRGWDVEALADSLNIVFPQWGTICSEYVSKNIAAKEKADINGNAVMRSIAKMLSNSLYGAFATNMDTSKTYFENMMDEKELEEISNGNVIVKQITLLGHESVSVEEEKHLNSAFGAIRLEKEFNPLLSESDDENIDEYSDESNSKLTEEIILSLVEDELEDIRSSSSQQGYIYPHDEENHTHHAPVNDTVWKMTKLAEVTGEAVTIINTERQDGIVENNKYATQIACFVLGWSRAFFSDWCEIVHGPDRGIPLEDREAQSLYGDTDSLFLTESGYRRMLERGAHRIKSKSTKLIYDPNKPDLYWACECDIKCTKCKGDTYAPNSIFLAPKLYALKTSKCNKCGYEGEGKLRAKGHNKEELKYDTLLKCWNRYEDEKYAGNSIIPQQASSRNIFKKTIINKVSKYDPFTINEERLTRVLRPWNDMTLYENNGFLYPYDIAHPNPRTANIQYPIEVPGYEDYALQNFDIEDADEVLEALNKHEFE</sequence>
<dbReference type="EMBL" id="LC469780">
    <property type="protein sequence ID" value="BBJ21540.1"/>
    <property type="molecule type" value="Genomic_DNA"/>
</dbReference>
<evidence type="ECO:0000256" key="11">
    <source>
        <dbReference type="ARBA" id="ARBA00049244"/>
    </source>
</evidence>
<keyword evidence="5 12" id="KW-0548">Nucleotidyltransferase</keyword>
<keyword evidence="3" id="KW-1048">Host nucleus</keyword>
<dbReference type="SMART" id="SM00486">
    <property type="entry name" value="POLBc"/>
    <property type="match status" value="1"/>
</dbReference>
<keyword evidence="7 12" id="KW-0239">DNA-directed DNA polymerase</keyword>
<evidence type="ECO:0000256" key="13">
    <source>
        <dbReference type="RuleBase" id="RU000442"/>
    </source>
</evidence>
<evidence type="ECO:0000256" key="1">
    <source>
        <dbReference type="ARBA" id="ARBA00004147"/>
    </source>
</evidence>
<evidence type="ECO:0000313" key="15">
    <source>
        <dbReference type="EMBL" id="BBJ21540.1"/>
    </source>
</evidence>
<gene>
    <name evidence="15" type="primary">pol</name>
</gene>
<dbReference type="InterPro" id="IPR012337">
    <property type="entry name" value="RNaseH-like_sf"/>
</dbReference>
<dbReference type="PIRSF" id="PIRSF000788">
    <property type="entry name" value="DPol_ADV"/>
    <property type="match status" value="1"/>
</dbReference>
<reference evidence="15" key="1">
    <citation type="journal article" date="2019" name="Virus">
        <title>Identification of a distinct lineage of aviadenovirus from crane feces.</title>
        <authorList>
            <person name="Mukai Y."/>
            <person name="Tomita Y."/>
            <person name="Kryukov K."/>
            <person name="Nakagawa S."/>
            <person name="Ozawa M."/>
            <person name="Matsui T."/>
            <person name="Tomonaga K."/>
            <person name="Imanishi T."/>
            <person name="Kawaoka Y."/>
            <person name="Watanabe T."/>
            <person name="Horie M."/>
        </authorList>
    </citation>
    <scope>NUCLEOTIDE SEQUENCE</scope>
</reference>
<dbReference type="PROSITE" id="PS00116">
    <property type="entry name" value="DNA_POLYMERASE_B"/>
    <property type="match status" value="1"/>
</dbReference>
<evidence type="ECO:0000256" key="3">
    <source>
        <dbReference type="ARBA" id="ARBA00022562"/>
    </source>
</evidence>
<protein>
    <recommendedName>
        <fullName evidence="12 13">DNA polymerase</fullName>
        <ecNumber evidence="12 13">2.7.7.7</ecNumber>
    </recommendedName>
</protein>
<dbReference type="SUPFAM" id="SSF53098">
    <property type="entry name" value="Ribonuclease H-like"/>
    <property type="match status" value="1"/>
</dbReference>
<comment type="catalytic activity">
    <reaction evidence="11 12 13">
        <text>DNA(n) + a 2'-deoxyribonucleoside 5'-triphosphate = DNA(n+1) + diphosphate</text>
        <dbReference type="Rhea" id="RHEA:22508"/>
        <dbReference type="Rhea" id="RHEA-COMP:17339"/>
        <dbReference type="Rhea" id="RHEA-COMP:17340"/>
        <dbReference type="ChEBI" id="CHEBI:33019"/>
        <dbReference type="ChEBI" id="CHEBI:61560"/>
        <dbReference type="ChEBI" id="CHEBI:173112"/>
        <dbReference type="EC" id="2.7.7.7"/>
    </reaction>
</comment>
<dbReference type="GO" id="GO:0039693">
    <property type="term" value="P:viral DNA genome replication"/>
    <property type="evidence" value="ECO:0007669"/>
    <property type="project" value="UniProtKB-KW"/>
</dbReference>
<feature type="domain" description="DNA-directed DNA polymerase family B mitochondria/virus" evidence="14">
    <location>
        <begin position="372"/>
        <end position="848"/>
    </location>
</feature>
<evidence type="ECO:0000313" key="16">
    <source>
        <dbReference type="Proteomes" id="UP000327402"/>
    </source>
</evidence>
<comment type="subcellular location">
    <subcellularLocation>
        <location evidence="1">Host nucleus</location>
    </subcellularLocation>
</comment>
<evidence type="ECO:0000259" key="14">
    <source>
        <dbReference type="Pfam" id="PF03175"/>
    </source>
</evidence>
<dbReference type="Gene3D" id="3.90.1600.10">
    <property type="entry name" value="Palm domain of DNA polymerase"/>
    <property type="match status" value="1"/>
</dbReference>
<dbReference type="SUPFAM" id="SSF56672">
    <property type="entry name" value="DNA/RNA polymerases"/>
    <property type="match status" value="1"/>
</dbReference>
<dbReference type="InterPro" id="IPR004868">
    <property type="entry name" value="DNA-dir_DNA_pol_B_mt/vir"/>
</dbReference>
<dbReference type="GO" id="GO:0006260">
    <property type="term" value="P:DNA replication"/>
    <property type="evidence" value="ECO:0007669"/>
    <property type="project" value="UniProtKB-KW"/>
</dbReference>
<dbReference type="InterPro" id="IPR014382">
    <property type="entry name" value="DNA-dir_DNA_pol_B_adenovir"/>
</dbReference>
<accession>A0A5H2WX18</accession>
<organism evidence="15">
    <name type="scientific">Crane-associated adenovirus 1</name>
    <dbReference type="NCBI Taxonomy" id="2559941"/>
    <lineage>
        <taxon>Viruses</taxon>
        <taxon>Varidnaviria</taxon>
        <taxon>Bamfordvirae</taxon>
        <taxon>Preplasmiviricota</taxon>
        <taxon>Polisuviricotina</taxon>
        <taxon>Pharingeaviricetes</taxon>
        <taxon>Rowavirales</taxon>
        <taxon>Adenoviridae</taxon>
        <taxon>Aviadenovirus</taxon>
        <taxon>Aviadenovirus gruis</taxon>
    </lineage>
</organism>
<comment type="similarity">
    <text evidence="2 12 13">Belongs to the DNA polymerase type-B family.</text>
</comment>
<dbReference type="InterPro" id="IPR043502">
    <property type="entry name" value="DNA/RNA_pol_sf"/>
</dbReference>
<evidence type="ECO:0000256" key="10">
    <source>
        <dbReference type="ARBA" id="ARBA00046822"/>
    </source>
</evidence>
<dbReference type="GO" id="GO:0042025">
    <property type="term" value="C:host cell nucleus"/>
    <property type="evidence" value="ECO:0007669"/>
    <property type="project" value="UniProtKB-SubCell"/>
</dbReference>
<evidence type="ECO:0000256" key="12">
    <source>
        <dbReference type="PIRNR" id="PIRNR000788"/>
    </source>
</evidence>
<dbReference type="InterPro" id="IPR017964">
    <property type="entry name" value="DNA-dir_DNA_pol_B_CS"/>
</dbReference>
<keyword evidence="16" id="KW-1185">Reference proteome</keyword>
<evidence type="ECO:0000256" key="7">
    <source>
        <dbReference type="ARBA" id="ARBA00022932"/>
    </source>
</evidence>
<dbReference type="PRINTS" id="PR00106">
    <property type="entry name" value="DNAPOLB"/>
</dbReference>
<keyword evidence="6 12" id="KW-0235">DNA replication</keyword>
<dbReference type="GO" id="GO:0000166">
    <property type="term" value="F:nucleotide binding"/>
    <property type="evidence" value="ECO:0007669"/>
    <property type="project" value="UniProtKB-UniRule"/>
</dbReference>
<evidence type="ECO:0000256" key="9">
    <source>
        <dbReference type="ARBA" id="ARBA00023125"/>
    </source>
</evidence>
<evidence type="ECO:0000256" key="2">
    <source>
        <dbReference type="ARBA" id="ARBA00005755"/>
    </source>
</evidence>
<evidence type="ECO:0000256" key="8">
    <source>
        <dbReference type="ARBA" id="ARBA00023109"/>
    </source>
</evidence>
<keyword evidence="4 12" id="KW-0808">Transferase</keyword>
<keyword evidence="8" id="KW-1194">Viral DNA replication</keyword>
<keyword evidence="9 12" id="KW-0238">DNA-binding</keyword>
<dbReference type="EC" id="2.7.7.7" evidence="12 13"/>
<proteinExistence type="inferred from homology"/>
<evidence type="ECO:0000256" key="4">
    <source>
        <dbReference type="ARBA" id="ARBA00022679"/>
    </source>
</evidence>
<dbReference type="Proteomes" id="UP000327402">
    <property type="component" value="Segment"/>
</dbReference>
<dbReference type="GO" id="GO:0003677">
    <property type="term" value="F:DNA binding"/>
    <property type="evidence" value="ECO:0007669"/>
    <property type="project" value="UniProtKB-UniRule"/>
</dbReference>
<dbReference type="InterPro" id="IPR023211">
    <property type="entry name" value="DNA_pol_palm_dom_sf"/>
</dbReference>
<dbReference type="InterPro" id="IPR006172">
    <property type="entry name" value="DNA-dir_DNA_pol_B"/>
</dbReference>
<comment type="subunit">
    <text evidence="10">Heterodimer with the terminal protein; this heterodimer binds to bp 9 to 18 of the genome. Forms a complex with viral pTP, DBP and hosts NFIA and POU2F1/OCT1 for initiation of replication.</text>
</comment>
<name>A0A5H2WX18_9ADEN</name>
<dbReference type="GO" id="GO:0003887">
    <property type="term" value="F:DNA-directed DNA polymerase activity"/>
    <property type="evidence" value="ECO:0007669"/>
    <property type="project" value="UniProtKB-UniRule"/>
</dbReference>
<evidence type="ECO:0000256" key="6">
    <source>
        <dbReference type="ARBA" id="ARBA00022705"/>
    </source>
</evidence>
<evidence type="ECO:0000256" key="5">
    <source>
        <dbReference type="ARBA" id="ARBA00022695"/>
    </source>
</evidence>